<keyword evidence="3" id="KW-0963">Cytoplasm</keyword>
<comment type="similarity">
    <text evidence="3">Belongs to the Maf family.</text>
</comment>
<comment type="cofactor">
    <cofactor evidence="1 3">
        <name>a divalent metal cation</name>
        <dbReference type="ChEBI" id="CHEBI:60240"/>
    </cofactor>
</comment>
<dbReference type="CDD" id="cd00555">
    <property type="entry name" value="Maf"/>
    <property type="match status" value="1"/>
</dbReference>
<dbReference type="AlphaFoldDB" id="A0A1X1RRZ2"/>
<dbReference type="EC" id="3.6.1.9" evidence="3"/>
<dbReference type="Gene3D" id="3.90.950.10">
    <property type="match status" value="1"/>
</dbReference>
<dbReference type="SUPFAM" id="SSF52972">
    <property type="entry name" value="ITPase-like"/>
    <property type="match status" value="1"/>
</dbReference>
<dbReference type="Proteomes" id="UP000230971">
    <property type="component" value="Unassembled WGS sequence"/>
</dbReference>
<reference evidence="4 6" key="1">
    <citation type="submission" date="2016-01" db="EMBL/GenBank/DDBJ databases">
        <title>The new phylogeny of the genus Mycobacterium.</title>
        <authorList>
            <person name="Tarcisio F."/>
            <person name="Conor M."/>
            <person name="Antonella G."/>
            <person name="Elisabetta G."/>
            <person name="Giulia F.S."/>
            <person name="Sara T."/>
            <person name="Anna F."/>
            <person name="Clotilde B."/>
            <person name="Roberto B."/>
            <person name="Veronica D.S."/>
            <person name="Fabio R."/>
            <person name="Monica P."/>
            <person name="Olivier J."/>
            <person name="Enrico T."/>
            <person name="Nicola S."/>
        </authorList>
    </citation>
    <scope>NUCLEOTIDE SEQUENCE [LARGE SCALE GENOMIC DNA]</scope>
    <source>
        <strain evidence="4 6">DSM 44243</strain>
    </source>
</reference>
<proteinExistence type="inferred from homology"/>
<dbReference type="PANTHER" id="PTHR43213">
    <property type="entry name" value="BIFUNCTIONAL DTTP/UTP PYROPHOSPHATASE/METHYLTRANSFERASE PROTEIN-RELATED"/>
    <property type="match status" value="1"/>
</dbReference>
<reference evidence="5 7" key="2">
    <citation type="journal article" date="2017" name="Infect. Genet. Evol.">
        <title>The new phylogeny of the genus Mycobacterium: The old and the news.</title>
        <authorList>
            <person name="Tortoli E."/>
            <person name="Fedrizzi T."/>
            <person name="Meehan C.J."/>
            <person name="Trovato A."/>
            <person name="Grottola A."/>
            <person name="Giacobazzi E."/>
            <person name="Serpini G.F."/>
            <person name="Tagliazucchi S."/>
            <person name="Fabio A."/>
            <person name="Bettua C."/>
            <person name="Bertorelli R."/>
            <person name="Frascaro F."/>
            <person name="De Sanctis V."/>
            <person name="Pecorari M."/>
            <person name="Jousson O."/>
            <person name="Segata N."/>
            <person name="Cirillo D.M."/>
        </authorList>
    </citation>
    <scope>NUCLEOTIDE SEQUENCE [LARGE SCALE GENOMIC DNA]</scope>
    <source>
        <strain evidence="5 7">NCTC 12882</strain>
    </source>
</reference>
<dbReference type="GO" id="GO:0047429">
    <property type="term" value="F:nucleoside triphosphate diphosphatase activity"/>
    <property type="evidence" value="ECO:0007669"/>
    <property type="project" value="UniProtKB-EC"/>
</dbReference>
<organism evidence="4 6">
    <name type="scientific">Mycobacterium celatum</name>
    <dbReference type="NCBI Taxonomy" id="28045"/>
    <lineage>
        <taxon>Bacteria</taxon>
        <taxon>Bacillati</taxon>
        <taxon>Actinomycetota</taxon>
        <taxon>Actinomycetes</taxon>
        <taxon>Mycobacteriales</taxon>
        <taxon>Mycobacteriaceae</taxon>
        <taxon>Mycobacterium</taxon>
    </lineage>
</organism>
<dbReference type="OrthoDB" id="3527985at2"/>
<accession>A0A1X1RRZ2</accession>
<dbReference type="PIRSF" id="PIRSF006305">
    <property type="entry name" value="Maf"/>
    <property type="match status" value="1"/>
</dbReference>
<dbReference type="GO" id="GO:0009117">
    <property type="term" value="P:nucleotide metabolic process"/>
    <property type="evidence" value="ECO:0007669"/>
    <property type="project" value="UniProtKB-KW"/>
</dbReference>
<dbReference type="EMBL" id="PDKV01000020">
    <property type="protein sequence ID" value="PIB78012.1"/>
    <property type="molecule type" value="Genomic_DNA"/>
</dbReference>
<evidence type="ECO:0000256" key="1">
    <source>
        <dbReference type="ARBA" id="ARBA00001968"/>
    </source>
</evidence>
<dbReference type="RefSeq" id="WP_062539184.1">
    <property type="nucleotide sequence ID" value="NZ_BBUN01000087.1"/>
</dbReference>
<keyword evidence="2 3" id="KW-0378">Hydrolase</keyword>
<dbReference type="Pfam" id="PF02545">
    <property type="entry name" value="Maf"/>
    <property type="match status" value="1"/>
</dbReference>
<dbReference type="Proteomes" id="UP000193907">
    <property type="component" value="Unassembled WGS sequence"/>
</dbReference>
<dbReference type="HAMAP" id="MF_00528">
    <property type="entry name" value="Maf"/>
    <property type="match status" value="1"/>
</dbReference>
<evidence type="ECO:0000256" key="3">
    <source>
        <dbReference type="HAMAP-Rule" id="MF_00528"/>
    </source>
</evidence>
<protein>
    <recommendedName>
        <fullName evidence="3">Nucleoside triphosphate pyrophosphatase</fullName>
        <ecNumber evidence="3">3.6.1.9</ecNumber>
    </recommendedName>
    <alternativeName>
        <fullName evidence="3">Nucleotide pyrophosphatase</fullName>
        <shortName evidence="3">Nucleotide PPase</shortName>
    </alternativeName>
</protein>
<feature type="active site" description="Proton acceptor" evidence="3">
    <location>
        <position position="79"/>
    </location>
</feature>
<sequence>MTRLVLASASQGRLRVLRQAGVDPLVVVSGVDEDAVIATLGPGAAPAEVVCTLAQAKANEVVAGLDRSVAADCVVIGCDSMLEVDGALVGKPGSADAARRQWLSMGGKAGQLYTGHCLLRVSDGTVTECQAESATTTVYFANPTAADLEAYVASGEPLQVAGGFTIDGLGGWFVDGIEGDPSNVIGLSLPLTRRLLERIGLSLTEIGFLQEKSEKNAAKRQPRR</sequence>
<evidence type="ECO:0000256" key="2">
    <source>
        <dbReference type="ARBA" id="ARBA00022801"/>
    </source>
</evidence>
<name>A0A1X1RRZ2_MYCCE</name>
<dbReference type="EMBL" id="LQOM01000024">
    <property type="protein sequence ID" value="ORV14597.1"/>
    <property type="molecule type" value="Genomic_DNA"/>
</dbReference>
<comment type="caution">
    <text evidence="3">Lacks conserved residue(s) required for the propagation of feature annotation.</text>
</comment>
<evidence type="ECO:0000313" key="7">
    <source>
        <dbReference type="Proteomes" id="UP000230971"/>
    </source>
</evidence>
<keyword evidence="6" id="KW-1185">Reference proteome</keyword>
<dbReference type="NCBIfam" id="TIGR00172">
    <property type="entry name" value="maf"/>
    <property type="match status" value="1"/>
</dbReference>
<comment type="subcellular location">
    <subcellularLocation>
        <location evidence="3">Cytoplasm</location>
    </subcellularLocation>
</comment>
<dbReference type="GO" id="GO:0005737">
    <property type="term" value="C:cytoplasm"/>
    <property type="evidence" value="ECO:0007669"/>
    <property type="project" value="UniProtKB-SubCell"/>
</dbReference>
<evidence type="ECO:0000313" key="5">
    <source>
        <dbReference type="EMBL" id="PIB78012.1"/>
    </source>
</evidence>
<comment type="catalytic activity">
    <reaction evidence="3">
        <text>a 2'-deoxyribonucleoside 5'-triphosphate + H2O = a 2'-deoxyribonucleoside 5'-phosphate + diphosphate + H(+)</text>
        <dbReference type="Rhea" id="RHEA:44644"/>
        <dbReference type="ChEBI" id="CHEBI:15377"/>
        <dbReference type="ChEBI" id="CHEBI:15378"/>
        <dbReference type="ChEBI" id="CHEBI:33019"/>
        <dbReference type="ChEBI" id="CHEBI:61560"/>
        <dbReference type="ChEBI" id="CHEBI:65317"/>
        <dbReference type="EC" id="3.6.1.9"/>
    </reaction>
</comment>
<evidence type="ECO:0000313" key="4">
    <source>
        <dbReference type="EMBL" id="ORV14597.1"/>
    </source>
</evidence>
<dbReference type="InterPro" id="IPR029001">
    <property type="entry name" value="ITPase-like_fam"/>
</dbReference>
<dbReference type="STRING" id="28045.AWB95_08130"/>
<comment type="catalytic activity">
    <reaction evidence="3">
        <text>a ribonucleoside 5'-triphosphate + H2O = a ribonucleoside 5'-phosphate + diphosphate + H(+)</text>
        <dbReference type="Rhea" id="RHEA:23996"/>
        <dbReference type="ChEBI" id="CHEBI:15377"/>
        <dbReference type="ChEBI" id="CHEBI:15378"/>
        <dbReference type="ChEBI" id="CHEBI:33019"/>
        <dbReference type="ChEBI" id="CHEBI:58043"/>
        <dbReference type="ChEBI" id="CHEBI:61557"/>
        <dbReference type="EC" id="3.6.1.9"/>
    </reaction>
</comment>
<evidence type="ECO:0000313" key="6">
    <source>
        <dbReference type="Proteomes" id="UP000193907"/>
    </source>
</evidence>
<dbReference type="PANTHER" id="PTHR43213:SF5">
    <property type="entry name" value="BIFUNCTIONAL DTTP_UTP PYROPHOSPHATASE_METHYLTRANSFERASE PROTEIN-RELATED"/>
    <property type="match status" value="1"/>
</dbReference>
<comment type="function">
    <text evidence="3">Nucleoside triphosphate pyrophosphatase. May have a dual role in cell division arrest and in preventing the incorporation of modified nucleotides into cellular nucleic acids.</text>
</comment>
<dbReference type="InterPro" id="IPR003697">
    <property type="entry name" value="Maf-like"/>
</dbReference>
<comment type="caution">
    <text evidence="4">The sequence shown here is derived from an EMBL/GenBank/DDBJ whole genome shotgun (WGS) entry which is preliminary data.</text>
</comment>
<gene>
    <name evidence="4" type="ORF">AWB95_08130</name>
    <name evidence="5" type="ORF">CQY23_15630</name>
</gene>
<keyword evidence="3" id="KW-0546">Nucleotide metabolism</keyword>